<evidence type="ECO:0008006" key="3">
    <source>
        <dbReference type="Google" id="ProtNLM"/>
    </source>
</evidence>
<protein>
    <recommendedName>
        <fullName evidence="3">PAS domain-containing protein</fullName>
    </recommendedName>
</protein>
<name>A0A323V1U9_9ACTN</name>
<dbReference type="EMBL" id="QKNV01000637">
    <property type="protein sequence ID" value="PZA18799.1"/>
    <property type="molecule type" value="Genomic_DNA"/>
</dbReference>
<proteinExistence type="predicted"/>
<evidence type="ECO:0000313" key="2">
    <source>
        <dbReference type="Proteomes" id="UP000247602"/>
    </source>
</evidence>
<dbReference type="Proteomes" id="UP000247602">
    <property type="component" value="Unassembled WGS sequence"/>
</dbReference>
<evidence type="ECO:0000313" key="1">
    <source>
        <dbReference type="EMBL" id="PZA18799.1"/>
    </source>
</evidence>
<gene>
    <name evidence="1" type="ORF">DMO24_24180</name>
</gene>
<comment type="caution">
    <text evidence="1">The sequence shown here is derived from an EMBL/GenBank/DDBJ whole genome shotgun (WGS) entry which is preliminary data.</text>
</comment>
<accession>A0A323V1U9</accession>
<reference evidence="1 2" key="1">
    <citation type="submission" date="2018-06" db="EMBL/GenBank/DDBJ databases">
        <title>Draft genome sequence of Modestobacter versicolor CP153-2.</title>
        <authorList>
            <person name="Gundlapally S.R."/>
        </authorList>
    </citation>
    <scope>NUCLEOTIDE SEQUENCE [LARGE SCALE GENOMIC DNA]</scope>
    <source>
        <strain evidence="1 2">CP153-2</strain>
    </source>
</reference>
<organism evidence="1 2">
    <name type="scientific">Modestobacter versicolor</name>
    <dbReference type="NCBI Taxonomy" id="429133"/>
    <lineage>
        <taxon>Bacteria</taxon>
        <taxon>Bacillati</taxon>
        <taxon>Actinomycetota</taxon>
        <taxon>Actinomycetes</taxon>
        <taxon>Geodermatophilales</taxon>
        <taxon>Geodermatophilaceae</taxon>
        <taxon>Modestobacter</taxon>
    </lineage>
</organism>
<sequence>MFRHGIVLVDQSHRIVHANSTAERILRARDGLHTRGGSVEADNAAADRALHRGIADAVYPIRIRSEIDTPRADPGLPPTIR</sequence>
<keyword evidence="2" id="KW-1185">Reference proteome</keyword>
<dbReference type="AlphaFoldDB" id="A0A323V1U9"/>